<evidence type="ECO:0000256" key="4">
    <source>
        <dbReference type="ARBA" id="ARBA00022679"/>
    </source>
</evidence>
<proteinExistence type="predicted"/>
<dbReference type="GO" id="GO:0009231">
    <property type="term" value="P:riboflavin biosynthetic process"/>
    <property type="evidence" value="ECO:0007669"/>
    <property type="project" value="InterPro"/>
</dbReference>
<dbReference type="Gene3D" id="2.40.30.30">
    <property type="entry name" value="Riboflavin kinase-like"/>
    <property type="match status" value="1"/>
</dbReference>
<evidence type="ECO:0000256" key="1">
    <source>
        <dbReference type="ARBA" id="ARBA00012105"/>
    </source>
</evidence>
<name>A0A1F5ZNH1_9BACT</name>
<gene>
    <name evidence="9" type="ORF">A2773_06175</name>
</gene>
<evidence type="ECO:0000256" key="7">
    <source>
        <dbReference type="ARBA" id="ARBA00047880"/>
    </source>
</evidence>
<dbReference type="InterPro" id="IPR023465">
    <property type="entry name" value="Riboflavin_kinase_dom_sf"/>
</dbReference>
<evidence type="ECO:0000256" key="2">
    <source>
        <dbReference type="ARBA" id="ARBA00022630"/>
    </source>
</evidence>
<protein>
    <recommendedName>
        <fullName evidence="1">riboflavin kinase</fullName>
        <ecNumber evidence="1">2.7.1.26</ecNumber>
    </recommendedName>
</protein>
<dbReference type="SMART" id="SM00904">
    <property type="entry name" value="Flavokinase"/>
    <property type="match status" value="1"/>
</dbReference>
<dbReference type="SUPFAM" id="SSF82114">
    <property type="entry name" value="Riboflavin kinase-like"/>
    <property type="match status" value="1"/>
</dbReference>
<keyword evidence="4" id="KW-0808">Transferase</keyword>
<dbReference type="GO" id="GO:0008531">
    <property type="term" value="F:riboflavin kinase activity"/>
    <property type="evidence" value="ECO:0007669"/>
    <property type="project" value="UniProtKB-EC"/>
</dbReference>
<evidence type="ECO:0000313" key="10">
    <source>
        <dbReference type="Proteomes" id="UP000177383"/>
    </source>
</evidence>
<dbReference type="EMBL" id="MFJE01000044">
    <property type="protein sequence ID" value="OGG13632.1"/>
    <property type="molecule type" value="Genomic_DNA"/>
</dbReference>
<dbReference type="InterPro" id="IPR015865">
    <property type="entry name" value="Riboflavin_kinase_bac/euk"/>
</dbReference>
<dbReference type="STRING" id="1798375.A2773_06175"/>
<dbReference type="InterPro" id="IPR023468">
    <property type="entry name" value="Riboflavin_kinase"/>
</dbReference>
<evidence type="ECO:0000256" key="6">
    <source>
        <dbReference type="ARBA" id="ARBA00022840"/>
    </source>
</evidence>
<evidence type="ECO:0000256" key="3">
    <source>
        <dbReference type="ARBA" id="ARBA00022643"/>
    </source>
</evidence>
<dbReference type="Proteomes" id="UP000177383">
    <property type="component" value="Unassembled WGS sequence"/>
</dbReference>
<dbReference type="PANTHER" id="PTHR22749">
    <property type="entry name" value="RIBOFLAVIN KINASE/FMN ADENYLYLTRANSFERASE"/>
    <property type="match status" value="1"/>
</dbReference>
<dbReference type="PANTHER" id="PTHR22749:SF6">
    <property type="entry name" value="RIBOFLAVIN KINASE"/>
    <property type="match status" value="1"/>
</dbReference>
<evidence type="ECO:0000256" key="5">
    <source>
        <dbReference type="ARBA" id="ARBA00022741"/>
    </source>
</evidence>
<evidence type="ECO:0000313" key="9">
    <source>
        <dbReference type="EMBL" id="OGG13632.1"/>
    </source>
</evidence>
<dbReference type="GO" id="GO:0009398">
    <property type="term" value="P:FMN biosynthetic process"/>
    <property type="evidence" value="ECO:0007669"/>
    <property type="project" value="TreeGrafter"/>
</dbReference>
<dbReference type="EC" id="2.7.1.26" evidence="1"/>
<comment type="catalytic activity">
    <reaction evidence="7">
        <text>riboflavin + ATP = FMN + ADP + H(+)</text>
        <dbReference type="Rhea" id="RHEA:14357"/>
        <dbReference type="ChEBI" id="CHEBI:15378"/>
        <dbReference type="ChEBI" id="CHEBI:30616"/>
        <dbReference type="ChEBI" id="CHEBI:57986"/>
        <dbReference type="ChEBI" id="CHEBI:58210"/>
        <dbReference type="ChEBI" id="CHEBI:456216"/>
        <dbReference type="EC" id="2.7.1.26"/>
    </reaction>
</comment>
<keyword evidence="5" id="KW-0547">Nucleotide-binding</keyword>
<feature type="domain" description="Riboflavin kinase" evidence="8">
    <location>
        <begin position="1"/>
        <end position="123"/>
    </location>
</feature>
<organism evidence="9 10">
    <name type="scientific">Candidatus Gottesmanbacteria bacterium RIFCSPHIGHO2_01_FULL_39_10</name>
    <dbReference type="NCBI Taxonomy" id="1798375"/>
    <lineage>
        <taxon>Bacteria</taxon>
        <taxon>Candidatus Gottesmaniibacteriota</taxon>
    </lineage>
</organism>
<sequence length="128" mass="14573">MQSLPLVLKVKAIKGKGRGKGLGIPTLNFAIPQELSITHGVYAGRLLIADRFYPAAIHFGPRPVFSEADISLEAYILNYFDENIKECKLEFVKFVREIRNFRNPQDMVQQIELDVKEIKKILKVKSSL</sequence>
<keyword evidence="6" id="KW-0067">ATP-binding</keyword>
<dbReference type="Pfam" id="PF01687">
    <property type="entry name" value="Flavokinase"/>
    <property type="match status" value="1"/>
</dbReference>
<accession>A0A1F5ZNH1</accession>
<evidence type="ECO:0000259" key="8">
    <source>
        <dbReference type="SMART" id="SM00904"/>
    </source>
</evidence>
<dbReference type="AlphaFoldDB" id="A0A1F5ZNH1"/>
<dbReference type="GO" id="GO:0005524">
    <property type="term" value="F:ATP binding"/>
    <property type="evidence" value="ECO:0007669"/>
    <property type="project" value="UniProtKB-KW"/>
</dbReference>
<reference evidence="9 10" key="1">
    <citation type="journal article" date="2016" name="Nat. Commun.">
        <title>Thousands of microbial genomes shed light on interconnected biogeochemical processes in an aquifer system.</title>
        <authorList>
            <person name="Anantharaman K."/>
            <person name="Brown C.T."/>
            <person name="Hug L.A."/>
            <person name="Sharon I."/>
            <person name="Castelle C.J."/>
            <person name="Probst A.J."/>
            <person name="Thomas B.C."/>
            <person name="Singh A."/>
            <person name="Wilkins M.J."/>
            <person name="Karaoz U."/>
            <person name="Brodie E.L."/>
            <person name="Williams K.H."/>
            <person name="Hubbard S.S."/>
            <person name="Banfield J.F."/>
        </authorList>
    </citation>
    <scope>NUCLEOTIDE SEQUENCE [LARGE SCALE GENOMIC DNA]</scope>
</reference>
<comment type="caution">
    <text evidence="9">The sequence shown here is derived from an EMBL/GenBank/DDBJ whole genome shotgun (WGS) entry which is preliminary data.</text>
</comment>
<keyword evidence="2" id="KW-0285">Flavoprotein</keyword>
<keyword evidence="3" id="KW-0288">FMN</keyword>